<organism evidence="1 2">
    <name type="scientific">Racocetra fulgida</name>
    <dbReference type="NCBI Taxonomy" id="60492"/>
    <lineage>
        <taxon>Eukaryota</taxon>
        <taxon>Fungi</taxon>
        <taxon>Fungi incertae sedis</taxon>
        <taxon>Mucoromycota</taxon>
        <taxon>Glomeromycotina</taxon>
        <taxon>Glomeromycetes</taxon>
        <taxon>Diversisporales</taxon>
        <taxon>Gigasporaceae</taxon>
        <taxon>Racocetra</taxon>
    </lineage>
</organism>
<gene>
    <name evidence="1" type="ORF">RFULGI_LOCUS5107</name>
</gene>
<dbReference type="Proteomes" id="UP000789396">
    <property type="component" value="Unassembled WGS sequence"/>
</dbReference>
<keyword evidence="2" id="KW-1185">Reference proteome</keyword>
<sequence length="183" mass="21300">MSKKEGRKIVKDLDERFKEQEFKIESNNLSKALTYKRKEKHQEAWEIIQNLLTCKQPIIQSQAEYLAAEYYLNGYVKKDENKAFGFAKKLADKEEYMKALNIFNQISKRENSKFKDKALDMIHKYKGMESDVFQNIEHNNGISVFIPQGYSPILIHEDATKKLKTQGIPRSKSTCSSIDLSSH</sequence>
<name>A0A9N9BBD4_9GLOM</name>
<dbReference type="EMBL" id="CAJVPZ010005511">
    <property type="protein sequence ID" value="CAG8562125.1"/>
    <property type="molecule type" value="Genomic_DNA"/>
</dbReference>
<comment type="caution">
    <text evidence="1">The sequence shown here is derived from an EMBL/GenBank/DDBJ whole genome shotgun (WGS) entry which is preliminary data.</text>
</comment>
<evidence type="ECO:0000313" key="1">
    <source>
        <dbReference type="EMBL" id="CAG8562125.1"/>
    </source>
</evidence>
<proteinExistence type="predicted"/>
<dbReference type="OrthoDB" id="10452564at2759"/>
<reference evidence="1" key="1">
    <citation type="submission" date="2021-06" db="EMBL/GenBank/DDBJ databases">
        <authorList>
            <person name="Kallberg Y."/>
            <person name="Tangrot J."/>
            <person name="Rosling A."/>
        </authorList>
    </citation>
    <scope>NUCLEOTIDE SEQUENCE</scope>
    <source>
        <strain evidence="1">IN212</strain>
    </source>
</reference>
<dbReference type="AlphaFoldDB" id="A0A9N9BBD4"/>
<accession>A0A9N9BBD4</accession>
<evidence type="ECO:0000313" key="2">
    <source>
        <dbReference type="Proteomes" id="UP000789396"/>
    </source>
</evidence>
<protein>
    <submittedName>
        <fullName evidence="1">16109_t:CDS:1</fullName>
    </submittedName>
</protein>